<feature type="domain" description="VTT" evidence="12">
    <location>
        <begin position="148"/>
        <end position="262"/>
    </location>
</feature>
<accession>A0A395IQH8</accession>
<dbReference type="GO" id="GO:0000022">
    <property type="term" value="P:mitotic spindle elongation"/>
    <property type="evidence" value="ECO:0007669"/>
    <property type="project" value="TreeGrafter"/>
</dbReference>
<dbReference type="AlphaFoldDB" id="A0A395IQH8"/>
<dbReference type="GO" id="GO:0000139">
    <property type="term" value="C:Golgi membrane"/>
    <property type="evidence" value="ECO:0007669"/>
    <property type="project" value="UniProtKB-SubCell"/>
</dbReference>
<comment type="caution">
    <text evidence="13">The sequence shown here is derived from an EMBL/GenBank/DDBJ whole genome shotgun (WGS) entry which is preliminary data.</text>
</comment>
<feature type="transmembrane region" description="Helical" evidence="11">
    <location>
        <begin position="280"/>
        <end position="300"/>
    </location>
</feature>
<dbReference type="PANTHER" id="PTHR47549">
    <property type="entry name" value="GOLGI APPARATUS MEMBRANE PROTEIN TVP38-RELATED"/>
    <property type="match status" value="1"/>
</dbReference>
<evidence type="ECO:0000259" key="12">
    <source>
        <dbReference type="Pfam" id="PF09335"/>
    </source>
</evidence>
<evidence type="ECO:0000256" key="1">
    <source>
        <dbReference type="ARBA" id="ARBA00002978"/>
    </source>
</evidence>
<evidence type="ECO:0000256" key="11">
    <source>
        <dbReference type="SAM" id="Phobius"/>
    </source>
</evidence>
<dbReference type="Pfam" id="PF09335">
    <property type="entry name" value="VTT_dom"/>
    <property type="match status" value="1"/>
</dbReference>
<proteinExistence type="inferred from homology"/>
<protein>
    <recommendedName>
        <fullName evidence="4">Golgi apparatus membrane protein TVP38</fullName>
    </recommendedName>
    <alternativeName>
        <fullName evidence="5">Golgi apparatus membrane protein tvp38</fullName>
    </alternativeName>
</protein>
<evidence type="ECO:0000256" key="6">
    <source>
        <dbReference type="ARBA" id="ARBA00022692"/>
    </source>
</evidence>
<dbReference type="GO" id="GO:0016192">
    <property type="term" value="P:vesicle-mediated transport"/>
    <property type="evidence" value="ECO:0007669"/>
    <property type="project" value="TreeGrafter"/>
</dbReference>
<organism evidence="13 14">
    <name type="scientific">Monilinia fructigena</name>
    <dbReference type="NCBI Taxonomy" id="38457"/>
    <lineage>
        <taxon>Eukaryota</taxon>
        <taxon>Fungi</taxon>
        <taxon>Dikarya</taxon>
        <taxon>Ascomycota</taxon>
        <taxon>Pezizomycotina</taxon>
        <taxon>Leotiomycetes</taxon>
        <taxon>Helotiales</taxon>
        <taxon>Sclerotiniaceae</taxon>
        <taxon>Monilinia</taxon>
    </lineage>
</organism>
<feature type="region of interest" description="Disordered" evidence="10">
    <location>
        <begin position="16"/>
        <end position="40"/>
    </location>
</feature>
<comment type="subcellular location">
    <subcellularLocation>
        <location evidence="2">Golgi apparatus membrane</location>
        <topology evidence="2">Multi-pass membrane protein</topology>
    </subcellularLocation>
</comment>
<keyword evidence="9 11" id="KW-0472">Membrane</keyword>
<evidence type="ECO:0000256" key="9">
    <source>
        <dbReference type="ARBA" id="ARBA00023136"/>
    </source>
</evidence>
<dbReference type="EMBL" id="QKRW01000024">
    <property type="protein sequence ID" value="RAL62381.1"/>
    <property type="molecule type" value="Genomic_DNA"/>
</dbReference>
<feature type="transmembrane region" description="Helical" evidence="11">
    <location>
        <begin position="164"/>
        <end position="182"/>
    </location>
</feature>
<keyword evidence="7 11" id="KW-1133">Transmembrane helix</keyword>
<dbReference type="PANTHER" id="PTHR47549:SF1">
    <property type="entry name" value="GOLGI APPARATUS MEMBRANE PROTEIN TVP38"/>
    <property type="match status" value="1"/>
</dbReference>
<evidence type="ECO:0000256" key="7">
    <source>
        <dbReference type="ARBA" id="ARBA00022989"/>
    </source>
</evidence>
<dbReference type="Proteomes" id="UP000249056">
    <property type="component" value="Unassembled WGS sequence"/>
</dbReference>
<evidence type="ECO:0000256" key="10">
    <source>
        <dbReference type="SAM" id="MobiDB-lite"/>
    </source>
</evidence>
<dbReference type="InterPro" id="IPR051076">
    <property type="entry name" value="Golgi_membrane_TVP38/TMEM64"/>
</dbReference>
<evidence type="ECO:0000256" key="3">
    <source>
        <dbReference type="ARBA" id="ARBA00008640"/>
    </source>
</evidence>
<dbReference type="OrthoDB" id="166803at2759"/>
<feature type="compositionally biased region" description="Low complexity" evidence="10">
    <location>
        <begin position="16"/>
        <end position="26"/>
    </location>
</feature>
<reference evidence="13 14" key="1">
    <citation type="submission" date="2018-06" db="EMBL/GenBank/DDBJ databases">
        <title>Genome Sequence of the Brown Rot Fungal Pathogen Monilinia fructigena.</title>
        <authorList>
            <person name="Landi L."/>
            <person name="De Miccolis Angelini R.M."/>
            <person name="Pollastro S."/>
            <person name="Abate D."/>
            <person name="Faretra F."/>
            <person name="Romanazzi G."/>
        </authorList>
    </citation>
    <scope>NUCLEOTIDE SEQUENCE [LARGE SCALE GENOMIC DNA]</scope>
    <source>
        <strain evidence="13 14">Mfrg269</strain>
    </source>
</reference>
<comment type="similarity">
    <text evidence="3">Belongs to the TVP38/TMEM64 family.</text>
</comment>
<keyword evidence="14" id="KW-1185">Reference proteome</keyword>
<evidence type="ECO:0000256" key="8">
    <source>
        <dbReference type="ARBA" id="ARBA00023034"/>
    </source>
</evidence>
<name>A0A395IQH8_9HELO</name>
<gene>
    <name evidence="13" type="ORF">DID88_004947</name>
</gene>
<evidence type="ECO:0000313" key="13">
    <source>
        <dbReference type="EMBL" id="RAL62381.1"/>
    </source>
</evidence>
<comment type="function">
    <text evidence="1">Golgi membrane protein involved in vesicular trafficking and spindle migration.</text>
</comment>
<evidence type="ECO:0000256" key="5">
    <source>
        <dbReference type="ARBA" id="ARBA00020673"/>
    </source>
</evidence>
<feature type="transmembrane region" description="Helical" evidence="11">
    <location>
        <begin position="241"/>
        <end position="260"/>
    </location>
</feature>
<sequence length="424" mass="46328">MPADYSSTARALALPVSPLESPSSPVQQAERPPWSRRISSNVRRANNTASPYSTQPSTSFKDQILRKADKLQRKVISTWQKFSPIQKGLAIVAVILNIILVVLFLVYQHQIFASLAPFAERWRDMRGGWMILWAMTFIAAFPPLIGYSSTITIAGFVYGVPKGWAIVASATVAGSLCSFLASRTVLSTYVHRLVGQDKRFEALALTLKHDGIKILCMIRLCPLPYSLSNAAIATFPTVHPLNYALATALVTPKLFIHVFIGSRLGSLAGDEAMDTSTKIINYASIIIGGALGATVGYIIYQRTMARAKELEIEEREAANGDAAAGRRVVSEYTDANTDDAALMNDDDISLWDNEDGQGGYTDFVDEDEEGVFVGGDLDEEAGIGAREIQLELKFGLGFWLRYGNHDGACCMKCMSRIHSGSGWV</sequence>
<evidence type="ECO:0000313" key="14">
    <source>
        <dbReference type="Proteomes" id="UP000249056"/>
    </source>
</evidence>
<dbReference type="InterPro" id="IPR032816">
    <property type="entry name" value="VTT_dom"/>
</dbReference>
<feature type="transmembrane region" description="Helical" evidence="11">
    <location>
        <begin position="128"/>
        <end position="158"/>
    </location>
</feature>
<evidence type="ECO:0000256" key="2">
    <source>
        <dbReference type="ARBA" id="ARBA00004653"/>
    </source>
</evidence>
<keyword evidence="6 11" id="KW-0812">Transmembrane</keyword>
<keyword evidence="8" id="KW-0333">Golgi apparatus</keyword>
<evidence type="ECO:0000256" key="4">
    <source>
        <dbReference type="ARBA" id="ARBA00013533"/>
    </source>
</evidence>
<feature type="transmembrane region" description="Helical" evidence="11">
    <location>
        <begin position="88"/>
        <end position="107"/>
    </location>
</feature>